<name>A0A1W2G5A7_REIFA</name>
<dbReference type="AlphaFoldDB" id="A0A1W2G5A7"/>
<reference evidence="2 3" key="1">
    <citation type="submission" date="2017-04" db="EMBL/GenBank/DDBJ databases">
        <authorList>
            <person name="Afonso C.L."/>
            <person name="Miller P.J."/>
            <person name="Scott M.A."/>
            <person name="Spackman E."/>
            <person name="Goraichik I."/>
            <person name="Dimitrov K.M."/>
            <person name="Suarez D.L."/>
            <person name="Swayne D.E."/>
        </authorList>
    </citation>
    <scope>NUCLEOTIDE SEQUENCE [LARGE SCALE GENOMIC DNA]</scope>
    <source>
        <strain evidence="2 3">DSM 26133</strain>
    </source>
</reference>
<keyword evidence="2" id="KW-0675">Receptor</keyword>
<dbReference type="Pfam" id="PF07715">
    <property type="entry name" value="Plug"/>
    <property type="match status" value="1"/>
</dbReference>
<feature type="domain" description="TonB-dependent receptor plug" evidence="1">
    <location>
        <begin position="113"/>
        <end position="190"/>
    </location>
</feature>
<dbReference type="EMBL" id="FWYF01000001">
    <property type="protein sequence ID" value="SMD31850.1"/>
    <property type="molecule type" value="Genomic_DNA"/>
</dbReference>
<dbReference type="InterPro" id="IPR012910">
    <property type="entry name" value="Plug_dom"/>
</dbReference>
<dbReference type="InterPro" id="IPR037066">
    <property type="entry name" value="Plug_dom_sf"/>
</dbReference>
<dbReference type="SUPFAM" id="SSF56935">
    <property type="entry name" value="Porins"/>
    <property type="match status" value="1"/>
</dbReference>
<dbReference type="InterPro" id="IPR008969">
    <property type="entry name" value="CarboxyPept-like_regulatory"/>
</dbReference>
<evidence type="ECO:0000313" key="2">
    <source>
        <dbReference type="EMBL" id="SMD31850.1"/>
    </source>
</evidence>
<proteinExistence type="predicted"/>
<evidence type="ECO:0000313" key="3">
    <source>
        <dbReference type="Proteomes" id="UP000192472"/>
    </source>
</evidence>
<evidence type="ECO:0000259" key="1">
    <source>
        <dbReference type="Pfam" id="PF07715"/>
    </source>
</evidence>
<protein>
    <submittedName>
        <fullName evidence="2">TonB-dependent Receptor Plug Domain</fullName>
    </submittedName>
</protein>
<dbReference type="STRING" id="692418.SAMN04488029_0188"/>
<keyword evidence="3" id="KW-1185">Reference proteome</keyword>
<dbReference type="Proteomes" id="UP000192472">
    <property type="component" value="Unassembled WGS sequence"/>
</dbReference>
<organism evidence="2 3">
    <name type="scientific">Reichenbachiella faecimaris</name>
    <dbReference type="NCBI Taxonomy" id="692418"/>
    <lineage>
        <taxon>Bacteria</taxon>
        <taxon>Pseudomonadati</taxon>
        <taxon>Bacteroidota</taxon>
        <taxon>Cytophagia</taxon>
        <taxon>Cytophagales</taxon>
        <taxon>Reichenbachiellaceae</taxon>
        <taxon>Reichenbachiella</taxon>
    </lineage>
</organism>
<gene>
    <name evidence="2" type="ORF">SAMN04488029_0188</name>
</gene>
<dbReference type="Gene3D" id="2.170.130.10">
    <property type="entry name" value="TonB-dependent receptor, plug domain"/>
    <property type="match status" value="1"/>
</dbReference>
<dbReference type="SUPFAM" id="SSF49464">
    <property type="entry name" value="Carboxypeptidase regulatory domain-like"/>
    <property type="match status" value="1"/>
</dbReference>
<sequence>MIVKGEVKDSLNLPISDVFVLLLPDSSSTLTNKKGEFSIKVRNAKKRKVIFSHLQYENFAIDITTSDKVSVVLKEKTQVLSGIDIQERRFEETQEIGSIEIDAKNAYTLPSATGDFSKILATLPGVTSNNELASVYSVRGGNYDENLIYVNGMKVYRPFLVSAGRQEGLGFINTDMVGHVQFSAGGWQAKDGDKLSSVLKVQYRVPKRNEATINASLLGGSLHYGGVSKKGDLHYSFGVRHKNSKYLLGTLETNGNYLPKFTDFQGFISKQLGSKTTLGLLASSAHNNYLTIPESKETEFGTIQASFRVSTAFEGREKLDYHTNQVGLILSHSFSEDFISRLVVSGVHSSERENYEIEGAYLLCDINRNPGSNRFNECVTIRGIGSNYAYGRNKLEAEVLSIDQKNEIYLGNDVLSFGMSWDYENLDDRLKEFAFTDSADFSNVTFSANNAIAIQSHKVSGFVQYTLNSRDSLHTINVGTRLNYWTYSEQWLVSPRIQYAYRMGIRRASILRLATGVYQQHPFYRELRNRTGVINPEVKAQSSFHVVGGIDHYFNAWGRPFKLSSDFYYKYLWNVNPYDVNNIKIRYFGTNQATAYAYGLDFRVNGEFIEGTESWFSLGILNTMEDLQEGDGYVRRPTDQRLNLGIFFQDHLPNDPSIKVSVNTLFGSGLPFGPPGRDDLRNSFQGDQYFRLDLGFSKSFEFENDKTLSPNSLWIGLELLNALGADNTISYTWIQDVVGNQFAVPNALSARFLNVRVIAKF</sequence>
<accession>A0A1W2G5A7</accession>